<evidence type="ECO:0000313" key="2">
    <source>
        <dbReference type="Proteomes" id="UP000308197"/>
    </source>
</evidence>
<keyword evidence="2" id="KW-1185">Reference proteome</keyword>
<dbReference type="InParanoid" id="A0A5C3NVN9"/>
<accession>A0A5C3NVN9</accession>
<evidence type="ECO:0000313" key="1">
    <source>
        <dbReference type="EMBL" id="TFK77603.1"/>
    </source>
</evidence>
<reference evidence="1 2" key="1">
    <citation type="journal article" date="2019" name="Nat. Ecol. Evol.">
        <title>Megaphylogeny resolves global patterns of mushroom evolution.</title>
        <authorList>
            <person name="Varga T."/>
            <person name="Krizsan K."/>
            <person name="Foldi C."/>
            <person name="Dima B."/>
            <person name="Sanchez-Garcia M."/>
            <person name="Sanchez-Ramirez S."/>
            <person name="Szollosi G.J."/>
            <person name="Szarkandi J.G."/>
            <person name="Papp V."/>
            <person name="Albert L."/>
            <person name="Andreopoulos W."/>
            <person name="Angelini C."/>
            <person name="Antonin V."/>
            <person name="Barry K.W."/>
            <person name="Bougher N.L."/>
            <person name="Buchanan P."/>
            <person name="Buyck B."/>
            <person name="Bense V."/>
            <person name="Catcheside P."/>
            <person name="Chovatia M."/>
            <person name="Cooper J."/>
            <person name="Damon W."/>
            <person name="Desjardin D."/>
            <person name="Finy P."/>
            <person name="Geml J."/>
            <person name="Haridas S."/>
            <person name="Hughes K."/>
            <person name="Justo A."/>
            <person name="Karasinski D."/>
            <person name="Kautmanova I."/>
            <person name="Kiss B."/>
            <person name="Kocsube S."/>
            <person name="Kotiranta H."/>
            <person name="LaButti K.M."/>
            <person name="Lechner B.E."/>
            <person name="Liimatainen K."/>
            <person name="Lipzen A."/>
            <person name="Lukacs Z."/>
            <person name="Mihaltcheva S."/>
            <person name="Morgado L.N."/>
            <person name="Niskanen T."/>
            <person name="Noordeloos M.E."/>
            <person name="Ohm R.A."/>
            <person name="Ortiz-Santana B."/>
            <person name="Ovrebo C."/>
            <person name="Racz N."/>
            <person name="Riley R."/>
            <person name="Savchenko A."/>
            <person name="Shiryaev A."/>
            <person name="Soop K."/>
            <person name="Spirin V."/>
            <person name="Szebenyi C."/>
            <person name="Tomsovsky M."/>
            <person name="Tulloss R.E."/>
            <person name="Uehling J."/>
            <person name="Grigoriev I.V."/>
            <person name="Vagvolgyi C."/>
            <person name="Papp T."/>
            <person name="Martin F.M."/>
            <person name="Miettinen O."/>
            <person name="Hibbett D.S."/>
            <person name="Nagy L.G."/>
        </authorList>
    </citation>
    <scope>NUCLEOTIDE SEQUENCE [LARGE SCALE GENOMIC DNA]</scope>
    <source>
        <strain evidence="1 2">HHB13444</strain>
    </source>
</reference>
<organism evidence="1 2">
    <name type="scientific">Polyporus arcularius HHB13444</name>
    <dbReference type="NCBI Taxonomy" id="1314778"/>
    <lineage>
        <taxon>Eukaryota</taxon>
        <taxon>Fungi</taxon>
        <taxon>Dikarya</taxon>
        <taxon>Basidiomycota</taxon>
        <taxon>Agaricomycotina</taxon>
        <taxon>Agaricomycetes</taxon>
        <taxon>Polyporales</taxon>
        <taxon>Polyporaceae</taxon>
        <taxon>Polyporus</taxon>
    </lineage>
</organism>
<dbReference type="EMBL" id="ML213424">
    <property type="protein sequence ID" value="TFK77603.1"/>
    <property type="molecule type" value="Genomic_DNA"/>
</dbReference>
<name>A0A5C3NVN9_9APHY</name>
<protein>
    <submittedName>
        <fullName evidence="1">Uncharacterized protein</fullName>
    </submittedName>
</protein>
<dbReference type="Proteomes" id="UP000308197">
    <property type="component" value="Unassembled WGS sequence"/>
</dbReference>
<sequence>MAASSTQSQGESATQFLAREGGNLFSWASDFDGMPEFTSSPQSLVCARLAEKSFRLVQVALHVAWGLGHHIEAQDDNTTDFLMIRHELATAFRAVDAVIPGDAHPFLSTPAAALHVGCSAPQSDHNGLCRAL</sequence>
<proteinExistence type="predicted"/>
<dbReference type="AlphaFoldDB" id="A0A5C3NVN9"/>
<gene>
    <name evidence="1" type="ORF">K466DRAFT_607969</name>
</gene>